<dbReference type="EMBL" id="CP109535">
    <property type="protein sequence ID" value="WTY97250.1"/>
    <property type="molecule type" value="Genomic_DNA"/>
</dbReference>
<reference evidence="2" key="1">
    <citation type="submission" date="2022-10" db="EMBL/GenBank/DDBJ databases">
        <title>The complete genomes of actinobacterial strains from the NBC collection.</title>
        <authorList>
            <person name="Joergensen T.S."/>
            <person name="Alvarez Arevalo M."/>
            <person name="Sterndorff E.B."/>
            <person name="Faurdal D."/>
            <person name="Vuksanovic O."/>
            <person name="Mourched A.-S."/>
            <person name="Charusanti P."/>
            <person name="Shaw S."/>
            <person name="Blin K."/>
            <person name="Weber T."/>
        </authorList>
    </citation>
    <scope>NUCLEOTIDE SEQUENCE</scope>
    <source>
        <strain evidence="2">NBC_01401</strain>
    </source>
</reference>
<evidence type="ECO:0000256" key="1">
    <source>
        <dbReference type="SAM" id="MobiDB-lite"/>
    </source>
</evidence>
<organism evidence="2">
    <name type="scientific">Streptomyces sp. NBC_01401</name>
    <dbReference type="NCBI Taxonomy" id="2903854"/>
    <lineage>
        <taxon>Bacteria</taxon>
        <taxon>Bacillati</taxon>
        <taxon>Actinomycetota</taxon>
        <taxon>Actinomycetes</taxon>
        <taxon>Kitasatosporales</taxon>
        <taxon>Streptomycetaceae</taxon>
        <taxon>Streptomyces</taxon>
    </lineage>
</organism>
<evidence type="ECO:0000313" key="2">
    <source>
        <dbReference type="EMBL" id="WTY97250.1"/>
    </source>
</evidence>
<proteinExistence type="predicted"/>
<dbReference type="AlphaFoldDB" id="A0AAU3H217"/>
<sequence length="77" mass="8065">MIFLVMFALPARPRVSPDRIQAPDQAEVLALGQVSVSEQAEVSDQVPVSHQAGDSGQAPVSDRAQGEGLPNEPALTS</sequence>
<accession>A0AAU3H217</accession>
<feature type="region of interest" description="Disordered" evidence="1">
    <location>
        <begin position="40"/>
        <end position="77"/>
    </location>
</feature>
<name>A0AAU3H217_9ACTN</name>
<feature type="compositionally biased region" description="Polar residues" evidence="1">
    <location>
        <begin position="40"/>
        <end position="54"/>
    </location>
</feature>
<gene>
    <name evidence="2" type="ORF">OG626_21290</name>
</gene>
<protein>
    <submittedName>
        <fullName evidence="2">Uncharacterized protein</fullName>
    </submittedName>
</protein>